<keyword evidence="1" id="KW-0812">Transmembrane</keyword>
<accession>V2TGG5</accession>
<evidence type="ECO:0000313" key="3">
    <source>
        <dbReference type="Proteomes" id="UP000023785"/>
    </source>
</evidence>
<protein>
    <submittedName>
        <fullName evidence="2">Uncharacterized protein</fullName>
    </submittedName>
</protein>
<feature type="transmembrane region" description="Helical" evidence="1">
    <location>
        <begin position="25"/>
        <end position="42"/>
    </location>
</feature>
<proteinExistence type="predicted"/>
<dbReference type="Proteomes" id="UP000023785">
    <property type="component" value="Unassembled WGS sequence"/>
</dbReference>
<keyword evidence="3" id="KW-1185">Reference proteome</keyword>
<dbReference type="AlphaFoldDB" id="V2TGG5"/>
<name>V2TGG5_9GAMM</name>
<gene>
    <name evidence="2" type="ORF">P256_02469</name>
</gene>
<reference evidence="2 3" key="1">
    <citation type="submission" date="2013-10" db="EMBL/GenBank/DDBJ databases">
        <title>The Genome Sequence of Acinetobacter nectaris CIP 110549.</title>
        <authorList>
            <consortium name="The Broad Institute Genomics Platform"/>
            <consortium name="The Broad Institute Genome Sequencing Center for Infectious Disease"/>
            <person name="Cerqueira G."/>
            <person name="Feldgarden M."/>
            <person name="Courvalin P."/>
            <person name="Grillot-Courvalin C."/>
            <person name="Clermont D."/>
            <person name="Rocha E."/>
            <person name="Yoon E.-J."/>
            <person name="Nemec A."/>
            <person name="Young S.K."/>
            <person name="Zeng Q."/>
            <person name="Gargeya S."/>
            <person name="Fitzgerald M."/>
            <person name="Abouelleil A."/>
            <person name="Alvarado L."/>
            <person name="Berlin A.M."/>
            <person name="Chapman S.B."/>
            <person name="Gainer-Dewar J."/>
            <person name="Goldberg J."/>
            <person name="Gnerre S."/>
            <person name="Griggs A."/>
            <person name="Gujja S."/>
            <person name="Hansen M."/>
            <person name="Howarth C."/>
            <person name="Imamovic A."/>
            <person name="Ireland A."/>
            <person name="Larimer J."/>
            <person name="McCowan C."/>
            <person name="Murphy C."/>
            <person name="Pearson M."/>
            <person name="Poon T.W."/>
            <person name="Priest M."/>
            <person name="Roberts A."/>
            <person name="Saif S."/>
            <person name="Shea T."/>
            <person name="Sykes S."/>
            <person name="Wortman J."/>
            <person name="Nusbaum C."/>
            <person name="Birren B."/>
        </authorList>
    </citation>
    <scope>NUCLEOTIDE SEQUENCE [LARGE SCALE GENOMIC DNA]</scope>
    <source>
        <strain evidence="2 3">CIP 110549</strain>
    </source>
</reference>
<keyword evidence="1" id="KW-1133">Transmembrane helix</keyword>
<evidence type="ECO:0000256" key="1">
    <source>
        <dbReference type="SAM" id="Phobius"/>
    </source>
</evidence>
<organism evidence="2 3">
    <name type="scientific">Acinetobacter nectaris CIP 110549</name>
    <dbReference type="NCBI Taxonomy" id="1392540"/>
    <lineage>
        <taxon>Bacteria</taxon>
        <taxon>Pseudomonadati</taxon>
        <taxon>Pseudomonadota</taxon>
        <taxon>Gammaproteobacteria</taxon>
        <taxon>Moraxellales</taxon>
        <taxon>Moraxellaceae</taxon>
        <taxon>Acinetobacter</taxon>
    </lineage>
</organism>
<sequence length="52" mass="6079">MLTLFLLVLAIIADRYIQNNVSDSIFRYVIYSVLGFLIVITYKTNLIYNIFS</sequence>
<dbReference type="HOGENOM" id="CLU_3075748_0_0_6"/>
<keyword evidence="1" id="KW-0472">Membrane</keyword>
<dbReference type="EMBL" id="AYER01000012">
    <property type="protein sequence ID" value="ESK36676.1"/>
    <property type="molecule type" value="Genomic_DNA"/>
</dbReference>
<evidence type="ECO:0000313" key="2">
    <source>
        <dbReference type="EMBL" id="ESK36676.1"/>
    </source>
</evidence>
<comment type="caution">
    <text evidence="2">The sequence shown here is derived from an EMBL/GenBank/DDBJ whole genome shotgun (WGS) entry which is preliminary data.</text>
</comment>